<evidence type="ECO:0000313" key="11">
    <source>
        <dbReference type="Proteomes" id="UP001321749"/>
    </source>
</evidence>
<feature type="domain" description="BZIP" evidence="9">
    <location>
        <begin position="136"/>
        <end position="192"/>
    </location>
</feature>
<evidence type="ECO:0000259" key="9">
    <source>
        <dbReference type="PROSITE" id="PS50217"/>
    </source>
</evidence>
<feature type="compositionally biased region" description="Low complexity" evidence="8">
    <location>
        <begin position="542"/>
        <end position="554"/>
    </location>
</feature>
<comment type="caution">
    <text evidence="10">The sequence shown here is derived from an EMBL/GenBank/DDBJ whole genome shotgun (WGS) entry which is preliminary data.</text>
</comment>
<dbReference type="GO" id="GO:0000981">
    <property type="term" value="F:DNA-binding transcription factor activity, RNA polymerase II-specific"/>
    <property type="evidence" value="ECO:0007669"/>
    <property type="project" value="InterPro"/>
</dbReference>
<comment type="similarity">
    <text evidence="2">Belongs to the bZIP family.</text>
</comment>
<evidence type="ECO:0000256" key="8">
    <source>
        <dbReference type="SAM" id="MobiDB-lite"/>
    </source>
</evidence>
<reference evidence="10" key="2">
    <citation type="submission" date="2023-06" db="EMBL/GenBank/DDBJ databases">
        <authorList>
            <consortium name="Lawrence Berkeley National Laboratory"/>
            <person name="Mondo S.J."/>
            <person name="Hensen N."/>
            <person name="Bonometti L."/>
            <person name="Westerberg I."/>
            <person name="Brannstrom I.O."/>
            <person name="Guillou S."/>
            <person name="Cros-Aarteil S."/>
            <person name="Calhoun S."/>
            <person name="Haridas S."/>
            <person name="Kuo A."/>
            <person name="Pangilinan J."/>
            <person name="Riley R."/>
            <person name="Labutti K."/>
            <person name="Andreopoulos B."/>
            <person name="Lipzen A."/>
            <person name="Chen C."/>
            <person name="Yanf M."/>
            <person name="Daum C."/>
            <person name="Ng V."/>
            <person name="Clum A."/>
            <person name="Steindorff A."/>
            <person name="Ohm R."/>
            <person name="Martin F."/>
            <person name="Silar P."/>
            <person name="Natvig D."/>
            <person name="Lalanne C."/>
            <person name="Gautier V."/>
            <person name="Ament-Velasquez S.L."/>
            <person name="Kruys A."/>
            <person name="Hutchinson M.I."/>
            <person name="Powell A.J."/>
            <person name="Barry K."/>
            <person name="Miller A.N."/>
            <person name="Grigoriev I.V."/>
            <person name="Debuchy R."/>
            <person name="Gladieux P."/>
            <person name="Thoren M.H."/>
            <person name="Johannesson H."/>
        </authorList>
    </citation>
    <scope>NUCLEOTIDE SEQUENCE</scope>
    <source>
        <strain evidence="10">PSN324</strain>
    </source>
</reference>
<evidence type="ECO:0000256" key="6">
    <source>
        <dbReference type="ARBA" id="ARBA00023230"/>
    </source>
</evidence>
<dbReference type="GO" id="GO:0003677">
    <property type="term" value="F:DNA binding"/>
    <property type="evidence" value="ECO:0007669"/>
    <property type="project" value="UniProtKB-KW"/>
</dbReference>
<feature type="compositionally biased region" description="Basic and acidic residues" evidence="8">
    <location>
        <begin position="130"/>
        <end position="144"/>
    </location>
</feature>
<dbReference type="CDD" id="cd14710">
    <property type="entry name" value="bZIP_HAC1-like"/>
    <property type="match status" value="1"/>
</dbReference>
<feature type="compositionally biased region" description="Polar residues" evidence="8">
    <location>
        <begin position="268"/>
        <end position="282"/>
    </location>
</feature>
<feature type="region of interest" description="Disordered" evidence="8">
    <location>
        <begin position="70"/>
        <end position="156"/>
    </location>
</feature>
<evidence type="ECO:0000256" key="2">
    <source>
        <dbReference type="ARBA" id="ARBA00007163"/>
    </source>
</evidence>
<dbReference type="SUPFAM" id="SSF57959">
    <property type="entry name" value="Leucine zipper domain"/>
    <property type="match status" value="1"/>
</dbReference>
<feature type="compositionally biased region" description="Polar residues" evidence="8">
    <location>
        <begin position="241"/>
        <end position="250"/>
    </location>
</feature>
<keyword evidence="7" id="KW-0539">Nucleus</keyword>
<reference evidence="10" key="1">
    <citation type="journal article" date="2023" name="Mol. Phylogenet. Evol.">
        <title>Genome-scale phylogeny and comparative genomics of the fungal order Sordariales.</title>
        <authorList>
            <person name="Hensen N."/>
            <person name="Bonometti L."/>
            <person name="Westerberg I."/>
            <person name="Brannstrom I.O."/>
            <person name="Guillou S."/>
            <person name="Cros-Aarteil S."/>
            <person name="Calhoun S."/>
            <person name="Haridas S."/>
            <person name="Kuo A."/>
            <person name="Mondo S."/>
            <person name="Pangilinan J."/>
            <person name="Riley R."/>
            <person name="LaButti K."/>
            <person name="Andreopoulos B."/>
            <person name="Lipzen A."/>
            <person name="Chen C."/>
            <person name="Yan M."/>
            <person name="Daum C."/>
            <person name="Ng V."/>
            <person name="Clum A."/>
            <person name="Steindorff A."/>
            <person name="Ohm R.A."/>
            <person name="Martin F."/>
            <person name="Silar P."/>
            <person name="Natvig D.O."/>
            <person name="Lalanne C."/>
            <person name="Gautier V."/>
            <person name="Ament-Velasquez S.L."/>
            <person name="Kruys A."/>
            <person name="Hutchinson M.I."/>
            <person name="Powell A.J."/>
            <person name="Barry K."/>
            <person name="Miller A.N."/>
            <person name="Grigoriev I.V."/>
            <person name="Debuchy R."/>
            <person name="Gladieux P."/>
            <person name="Hiltunen Thoren M."/>
            <person name="Johannesson H."/>
        </authorList>
    </citation>
    <scope>NUCLEOTIDE SEQUENCE</scope>
    <source>
        <strain evidence="10">PSN324</strain>
    </source>
</reference>
<keyword evidence="3" id="KW-0805">Transcription regulation</keyword>
<dbReference type="Gene3D" id="1.20.5.170">
    <property type="match status" value="1"/>
</dbReference>
<dbReference type="InterPro" id="IPR004827">
    <property type="entry name" value="bZIP"/>
</dbReference>
<proteinExistence type="inferred from homology"/>
<dbReference type="GO" id="GO:0006986">
    <property type="term" value="P:response to unfolded protein"/>
    <property type="evidence" value="ECO:0007669"/>
    <property type="project" value="UniProtKB-KW"/>
</dbReference>
<comment type="subcellular location">
    <subcellularLocation>
        <location evidence="1">Nucleus</location>
    </subcellularLocation>
</comment>
<sequence>MDSWTAAHTPSPAIKFENSPTESLLSTPGEMYPSLFGAESSPAPAARPIDMMTPQSHMDDVDEMKMLVGLTTALAEGQSPSQSTTAETPAATASASATPEPEKKPVKKRKSWGQVLPEPKTNLPPRKRAKTEDEKEQRRVERVLRNRRAAQSSRERKRLEVEGLEKRNKELEAALRNAQQANLALMEELKRLGSGAPRSSSAFEGLRHSPVTFSQELFGSHDGHGASVNTASLESLLENNTTVDPSTISPTLEPISETDEEHKDGNPLANSTTSPVNASPDATQHPAEMLCQDLQCRSAEASPSPWMEQSQLRLHPSLPLLLQLQFLLASTSAMLSLCQRPLVQIAMSLKANFSLPPAPSLLTTIVWLVTTPAPSRSTRTGPNSTSTIISTTATSMSQPTTISSRSSNPTVARSQTRRSTSLRHRLLRKILTCSPVLARPLMDATMEALRWASSKSHTVDRVGNDGVAAAADGKSQQLHDRDVPANWLPGVPVPSWEVLLTLLWTLKVEERRLQIRQQAISPKPGSMCVSKTPPKSSLITIKKSYYNKNNNNNKRSIPEEEDRRKDLRASKRRRF</sequence>
<feature type="region of interest" description="Disordered" evidence="8">
    <location>
        <begin position="541"/>
        <end position="575"/>
    </location>
</feature>
<dbReference type="PANTHER" id="PTHR46714">
    <property type="entry name" value="TRANSCRIPTIONAL ACTIVATOR HAC1"/>
    <property type="match status" value="1"/>
</dbReference>
<evidence type="ECO:0000256" key="7">
    <source>
        <dbReference type="ARBA" id="ARBA00023242"/>
    </source>
</evidence>
<keyword evidence="4" id="KW-0238">DNA-binding</keyword>
<dbReference type="EMBL" id="MU864975">
    <property type="protein sequence ID" value="KAK4462219.1"/>
    <property type="molecule type" value="Genomic_DNA"/>
</dbReference>
<feature type="region of interest" description="Disordered" evidence="8">
    <location>
        <begin position="390"/>
        <end position="420"/>
    </location>
</feature>
<keyword evidence="5" id="KW-0804">Transcription</keyword>
<evidence type="ECO:0000256" key="1">
    <source>
        <dbReference type="ARBA" id="ARBA00004123"/>
    </source>
</evidence>
<dbReference type="InterPro" id="IPR046347">
    <property type="entry name" value="bZIP_sf"/>
</dbReference>
<feature type="compositionally biased region" description="Low complexity" evidence="8">
    <location>
        <begin position="78"/>
        <end position="99"/>
    </location>
</feature>
<feature type="compositionally biased region" description="Polar residues" evidence="8">
    <location>
        <begin position="398"/>
        <end position="412"/>
    </location>
</feature>
<dbReference type="GO" id="GO:0045944">
    <property type="term" value="P:positive regulation of transcription by RNA polymerase II"/>
    <property type="evidence" value="ECO:0007669"/>
    <property type="project" value="InterPro"/>
</dbReference>
<gene>
    <name evidence="10" type="ORF">QBC42DRAFT_268175</name>
</gene>
<feature type="region of interest" description="Disordered" evidence="8">
    <location>
        <begin position="241"/>
        <end position="283"/>
    </location>
</feature>
<keyword evidence="6" id="KW-0834">Unfolded protein response</keyword>
<evidence type="ECO:0000256" key="3">
    <source>
        <dbReference type="ARBA" id="ARBA00023015"/>
    </source>
</evidence>
<dbReference type="Proteomes" id="UP001321749">
    <property type="component" value="Unassembled WGS sequence"/>
</dbReference>
<feature type="region of interest" description="Disordered" evidence="8">
    <location>
        <begin position="1"/>
        <end position="57"/>
    </location>
</feature>
<evidence type="ECO:0000256" key="4">
    <source>
        <dbReference type="ARBA" id="ARBA00023125"/>
    </source>
</evidence>
<accession>A0AAV9HQS7</accession>
<protein>
    <recommendedName>
        <fullName evidence="9">BZIP domain-containing protein</fullName>
    </recommendedName>
</protein>
<dbReference type="PROSITE" id="PS50217">
    <property type="entry name" value="BZIP"/>
    <property type="match status" value="1"/>
</dbReference>
<dbReference type="AlphaFoldDB" id="A0AAV9HQS7"/>
<dbReference type="PANTHER" id="PTHR46714:SF6">
    <property type="entry name" value="TRANSCRIPTIONAL ACTIVATOR HAC1"/>
    <property type="match status" value="1"/>
</dbReference>
<evidence type="ECO:0000256" key="5">
    <source>
        <dbReference type="ARBA" id="ARBA00023163"/>
    </source>
</evidence>
<feature type="compositionally biased region" description="Basic and acidic residues" evidence="8">
    <location>
        <begin position="556"/>
        <end position="569"/>
    </location>
</feature>
<keyword evidence="11" id="KW-1185">Reference proteome</keyword>
<organism evidence="10 11">
    <name type="scientific">Cladorrhinum samala</name>
    <dbReference type="NCBI Taxonomy" id="585594"/>
    <lineage>
        <taxon>Eukaryota</taxon>
        <taxon>Fungi</taxon>
        <taxon>Dikarya</taxon>
        <taxon>Ascomycota</taxon>
        <taxon>Pezizomycotina</taxon>
        <taxon>Sordariomycetes</taxon>
        <taxon>Sordariomycetidae</taxon>
        <taxon>Sordariales</taxon>
        <taxon>Podosporaceae</taxon>
        <taxon>Cladorrhinum</taxon>
    </lineage>
</organism>
<name>A0AAV9HQS7_9PEZI</name>
<evidence type="ECO:0000313" key="10">
    <source>
        <dbReference type="EMBL" id="KAK4462219.1"/>
    </source>
</evidence>
<dbReference type="GO" id="GO:0005634">
    <property type="term" value="C:nucleus"/>
    <property type="evidence" value="ECO:0007669"/>
    <property type="project" value="UniProtKB-SubCell"/>
</dbReference>
<dbReference type="InterPro" id="IPR044280">
    <property type="entry name" value="Hac1/HY5"/>
</dbReference>